<dbReference type="RefSeq" id="WP_380688425.1">
    <property type="nucleotide sequence ID" value="NZ_JBHRSS010000003.1"/>
</dbReference>
<proteinExistence type="predicted"/>
<dbReference type="Proteomes" id="UP001595462">
    <property type="component" value="Unassembled WGS sequence"/>
</dbReference>
<sequence length="90" mass="10424">MDEQLSPQAFHLRGSQITRPFEGRARSVYRERIGINQKYQRTPSRVGPGKSALLDTPGDIADSIHVHLRHLWINVFPYGHRYRRMPCSPV</sequence>
<organism evidence="1 2">
    <name type="scientific">Salinisphaera aquimarina</name>
    <dbReference type="NCBI Taxonomy" id="2094031"/>
    <lineage>
        <taxon>Bacteria</taxon>
        <taxon>Pseudomonadati</taxon>
        <taxon>Pseudomonadota</taxon>
        <taxon>Gammaproteobacteria</taxon>
        <taxon>Salinisphaerales</taxon>
        <taxon>Salinisphaeraceae</taxon>
        <taxon>Salinisphaera</taxon>
    </lineage>
</organism>
<reference evidence="2" key="1">
    <citation type="journal article" date="2019" name="Int. J. Syst. Evol. Microbiol.">
        <title>The Global Catalogue of Microorganisms (GCM) 10K type strain sequencing project: providing services to taxonomists for standard genome sequencing and annotation.</title>
        <authorList>
            <consortium name="The Broad Institute Genomics Platform"/>
            <consortium name="The Broad Institute Genome Sequencing Center for Infectious Disease"/>
            <person name="Wu L."/>
            <person name="Ma J."/>
        </authorList>
    </citation>
    <scope>NUCLEOTIDE SEQUENCE [LARGE SCALE GENOMIC DNA]</scope>
    <source>
        <strain evidence="2">KCTC 52640</strain>
    </source>
</reference>
<gene>
    <name evidence="1" type="ORF">ACFOSU_08485</name>
</gene>
<evidence type="ECO:0000313" key="2">
    <source>
        <dbReference type="Proteomes" id="UP001595462"/>
    </source>
</evidence>
<comment type="caution">
    <text evidence="1">The sequence shown here is derived from an EMBL/GenBank/DDBJ whole genome shotgun (WGS) entry which is preliminary data.</text>
</comment>
<evidence type="ECO:0000313" key="1">
    <source>
        <dbReference type="EMBL" id="MFC3103927.1"/>
    </source>
</evidence>
<accession>A0ABV7EMI7</accession>
<keyword evidence="2" id="KW-1185">Reference proteome</keyword>
<dbReference type="EMBL" id="JBHRSS010000003">
    <property type="protein sequence ID" value="MFC3103927.1"/>
    <property type="molecule type" value="Genomic_DNA"/>
</dbReference>
<name>A0ABV7EMI7_9GAMM</name>
<protein>
    <submittedName>
        <fullName evidence="1">Uncharacterized protein</fullName>
    </submittedName>
</protein>